<organism evidence="6 7">
    <name type="scientific">Luteibacter sahnii</name>
    <dbReference type="NCBI Taxonomy" id="3021977"/>
    <lineage>
        <taxon>Bacteria</taxon>
        <taxon>Pseudomonadati</taxon>
        <taxon>Pseudomonadota</taxon>
        <taxon>Gammaproteobacteria</taxon>
        <taxon>Lysobacterales</taxon>
        <taxon>Rhodanobacteraceae</taxon>
        <taxon>Luteibacter</taxon>
    </lineage>
</organism>
<keyword evidence="7" id="KW-1185">Reference proteome</keyword>
<comment type="caution">
    <text evidence="6">The sequence shown here is derived from an EMBL/GenBank/DDBJ whole genome shotgun (WGS) entry which is preliminary data.</text>
</comment>
<keyword evidence="3" id="KW-0804">Transcription</keyword>
<dbReference type="Gene3D" id="1.10.357.10">
    <property type="entry name" value="Tetracycline Repressor, domain 2"/>
    <property type="match status" value="1"/>
</dbReference>
<evidence type="ECO:0000259" key="5">
    <source>
        <dbReference type="PROSITE" id="PS50977"/>
    </source>
</evidence>
<dbReference type="Pfam" id="PF02909">
    <property type="entry name" value="TetR_C_1"/>
    <property type="match status" value="1"/>
</dbReference>
<dbReference type="InterPro" id="IPR050109">
    <property type="entry name" value="HTH-type_TetR-like_transc_reg"/>
</dbReference>
<dbReference type="InterPro" id="IPR004111">
    <property type="entry name" value="Repressor_TetR_C"/>
</dbReference>
<evidence type="ECO:0000256" key="1">
    <source>
        <dbReference type="ARBA" id="ARBA00023015"/>
    </source>
</evidence>
<reference evidence="6 7" key="1">
    <citation type="journal article" date="2024" name="Curr. Microbiol.">
        <title>Luteibacter sahnii sp. nov., A Novel Yellow-Colored Xanthomonadin Pigment Producing Probiotic Bacterium from Healthy Rice Seed Microbiome.</title>
        <authorList>
            <person name="Jaiswal G."/>
            <person name="Rana R."/>
            <person name="Nayak P.K."/>
            <person name="Chouhan R."/>
            <person name="Gandhi S.G."/>
            <person name="Patel H.K."/>
            <person name="Patil P.B."/>
        </authorList>
    </citation>
    <scope>NUCLEOTIDE SEQUENCE [LARGE SCALE GENOMIC DNA]</scope>
    <source>
        <strain evidence="6 7">PPL201</strain>
    </source>
</reference>
<feature type="DNA-binding region" description="H-T-H motif" evidence="4">
    <location>
        <begin position="36"/>
        <end position="55"/>
    </location>
</feature>
<protein>
    <submittedName>
        <fullName evidence="6">TetR/AcrR family transcriptional regulator</fullName>
    </submittedName>
</protein>
<evidence type="ECO:0000256" key="2">
    <source>
        <dbReference type="ARBA" id="ARBA00023125"/>
    </source>
</evidence>
<dbReference type="InterPro" id="IPR001647">
    <property type="entry name" value="HTH_TetR"/>
</dbReference>
<feature type="domain" description="HTH tetR-type" evidence="5">
    <location>
        <begin position="13"/>
        <end position="73"/>
    </location>
</feature>
<evidence type="ECO:0000256" key="4">
    <source>
        <dbReference type="PROSITE-ProRule" id="PRU00335"/>
    </source>
</evidence>
<accession>A0ABT6BET1</accession>
<dbReference type="PANTHER" id="PTHR30055">
    <property type="entry name" value="HTH-TYPE TRANSCRIPTIONAL REGULATOR RUTR"/>
    <property type="match status" value="1"/>
</dbReference>
<dbReference type="InterPro" id="IPR009057">
    <property type="entry name" value="Homeodomain-like_sf"/>
</dbReference>
<dbReference type="Gene3D" id="1.10.10.60">
    <property type="entry name" value="Homeodomain-like"/>
    <property type="match status" value="1"/>
</dbReference>
<dbReference type="InterPro" id="IPR036271">
    <property type="entry name" value="Tet_transcr_reg_TetR-rel_C_sf"/>
</dbReference>
<dbReference type="SUPFAM" id="SSF48498">
    <property type="entry name" value="Tetracyclin repressor-like, C-terminal domain"/>
    <property type="match status" value="1"/>
</dbReference>
<name>A0ABT6BET1_9GAMM</name>
<evidence type="ECO:0000256" key="3">
    <source>
        <dbReference type="ARBA" id="ARBA00023163"/>
    </source>
</evidence>
<dbReference type="EMBL" id="JARJJS010000002">
    <property type="protein sequence ID" value="MDF4025692.1"/>
    <property type="molecule type" value="Genomic_DNA"/>
</dbReference>
<dbReference type="SUPFAM" id="SSF46689">
    <property type="entry name" value="Homeodomain-like"/>
    <property type="match status" value="1"/>
</dbReference>
<gene>
    <name evidence="6" type="ORF">P3W24_12015</name>
</gene>
<dbReference type="PANTHER" id="PTHR30055:SF151">
    <property type="entry name" value="TRANSCRIPTIONAL REGULATORY PROTEIN"/>
    <property type="match status" value="1"/>
</dbReference>
<proteinExistence type="predicted"/>
<evidence type="ECO:0000313" key="7">
    <source>
        <dbReference type="Proteomes" id="UP001528850"/>
    </source>
</evidence>
<sequence length="225" mass="24037">MANTSPPSRRDDALSKDRIVDAAIALLDAAGESGLTFRALSERLATGPGAIYWHVANKADLIKAACDAVMARALIDGAHGTTPVDRLRAVALAVFGIMDRHAWVGPVLARAPAEPPAIRLLEHLGQPLVALDVPEGQLWPTANALLSYIVGVAGQNAANAQFARTHKLRRSAFLDDIAEAWSRLDPGEYPFVRRMAAVVAAHDDLDDFLAGVDLILDGIQKRRGS</sequence>
<dbReference type="Proteomes" id="UP001528850">
    <property type="component" value="Unassembled WGS sequence"/>
</dbReference>
<dbReference type="PROSITE" id="PS50977">
    <property type="entry name" value="HTH_TETR_2"/>
    <property type="match status" value="1"/>
</dbReference>
<evidence type="ECO:0000313" key="6">
    <source>
        <dbReference type="EMBL" id="MDF4025692.1"/>
    </source>
</evidence>
<dbReference type="Pfam" id="PF00440">
    <property type="entry name" value="TetR_N"/>
    <property type="match status" value="1"/>
</dbReference>
<keyword evidence="1" id="KW-0805">Transcription regulation</keyword>
<keyword evidence="2 4" id="KW-0238">DNA-binding</keyword>